<keyword evidence="5" id="KW-0539">Nucleus</keyword>
<dbReference type="PROSITE" id="PS50066">
    <property type="entry name" value="MADS_BOX_2"/>
    <property type="match status" value="1"/>
</dbReference>
<evidence type="ECO:0000256" key="5">
    <source>
        <dbReference type="ARBA" id="ARBA00023242"/>
    </source>
</evidence>
<evidence type="ECO:0000259" key="6">
    <source>
        <dbReference type="PROSITE" id="PS50066"/>
    </source>
</evidence>
<keyword evidence="4" id="KW-0804">Transcription</keyword>
<dbReference type="GO" id="GO:0003677">
    <property type="term" value="F:DNA binding"/>
    <property type="evidence" value="ECO:0007669"/>
    <property type="project" value="UniProtKB-KW"/>
</dbReference>
<evidence type="ECO:0000256" key="1">
    <source>
        <dbReference type="ARBA" id="ARBA00004123"/>
    </source>
</evidence>
<keyword evidence="2" id="KW-0805">Transcription regulation</keyword>
<dbReference type="PRINTS" id="PR00404">
    <property type="entry name" value="MADSDOMAIN"/>
</dbReference>
<reference evidence="7 8" key="1">
    <citation type="submission" date="2024-01" db="EMBL/GenBank/DDBJ databases">
        <title>Genome assemblies of Stephania.</title>
        <authorList>
            <person name="Yang L."/>
        </authorList>
    </citation>
    <scope>NUCLEOTIDE SEQUENCE [LARGE SCALE GENOMIC DNA]</scope>
    <source>
        <strain evidence="7">YNDBR</strain>
        <tissue evidence="7">Leaf</tissue>
    </source>
</reference>
<comment type="subcellular location">
    <subcellularLocation>
        <location evidence="1">Nucleus</location>
    </subcellularLocation>
</comment>
<dbReference type="GO" id="GO:0005634">
    <property type="term" value="C:nucleus"/>
    <property type="evidence" value="ECO:0007669"/>
    <property type="project" value="UniProtKB-SubCell"/>
</dbReference>
<dbReference type="GO" id="GO:0046983">
    <property type="term" value="F:protein dimerization activity"/>
    <property type="evidence" value="ECO:0007669"/>
    <property type="project" value="InterPro"/>
</dbReference>
<evidence type="ECO:0000313" key="8">
    <source>
        <dbReference type="Proteomes" id="UP001420932"/>
    </source>
</evidence>
<proteinExistence type="predicted"/>
<evidence type="ECO:0000313" key="7">
    <source>
        <dbReference type="EMBL" id="KAK9099509.1"/>
    </source>
</evidence>
<comment type="caution">
    <text evidence="7">The sequence shown here is derived from an EMBL/GenBank/DDBJ whole genome shotgun (WGS) entry which is preliminary data.</text>
</comment>
<dbReference type="SMART" id="SM00432">
    <property type="entry name" value="MADS"/>
    <property type="match status" value="1"/>
</dbReference>
<dbReference type="EMBL" id="JBBNAF010000011">
    <property type="protein sequence ID" value="KAK9099509.1"/>
    <property type="molecule type" value="Genomic_DNA"/>
</dbReference>
<dbReference type="Pfam" id="PF00319">
    <property type="entry name" value="SRF-TF"/>
    <property type="match status" value="1"/>
</dbReference>
<evidence type="ECO:0000256" key="4">
    <source>
        <dbReference type="ARBA" id="ARBA00023163"/>
    </source>
</evidence>
<dbReference type="InterPro" id="IPR036879">
    <property type="entry name" value="TF_MADSbox_sf"/>
</dbReference>
<gene>
    <name evidence="7" type="ORF">Syun_026554</name>
</gene>
<keyword evidence="8" id="KW-1185">Reference proteome</keyword>
<evidence type="ECO:0000256" key="2">
    <source>
        <dbReference type="ARBA" id="ARBA00023015"/>
    </source>
</evidence>
<dbReference type="PANTHER" id="PTHR48019">
    <property type="entry name" value="SERUM RESPONSE FACTOR HOMOLOG"/>
    <property type="match status" value="1"/>
</dbReference>
<dbReference type="Proteomes" id="UP001420932">
    <property type="component" value="Unassembled WGS sequence"/>
</dbReference>
<dbReference type="SUPFAM" id="SSF55455">
    <property type="entry name" value="SRF-like"/>
    <property type="match status" value="1"/>
</dbReference>
<name>A0AAP0HWM8_9MAGN</name>
<dbReference type="Gene3D" id="3.40.1810.10">
    <property type="entry name" value="Transcription factor, MADS-box"/>
    <property type="match status" value="1"/>
</dbReference>
<protein>
    <recommendedName>
        <fullName evidence="6">MADS-box domain-containing protein</fullName>
    </recommendedName>
</protein>
<dbReference type="InterPro" id="IPR050142">
    <property type="entry name" value="MADS-box/MEF2_TF"/>
</dbReference>
<keyword evidence="3" id="KW-0238">DNA-binding</keyword>
<sequence>MGKVKIKIRRLESANLRQTTYCKRKAGLMKKAKELAILCDVDIAVLTFSPSGRPTYSSSDNRSIWINPDVIDNMMKLNSMEKTLIDSIDRLQGKMELVTPTCLSIEQMGGVNN</sequence>
<dbReference type="AlphaFoldDB" id="A0AAP0HWM8"/>
<evidence type="ECO:0000256" key="3">
    <source>
        <dbReference type="ARBA" id="ARBA00023125"/>
    </source>
</evidence>
<dbReference type="InterPro" id="IPR002100">
    <property type="entry name" value="TF_MADSbox"/>
</dbReference>
<accession>A0AAP0HWM8</accession>
<organism evidence="7 8">
    <name type="scientific">Stephania yunnanensis</name>
    <dbReference type="NCBI Taxonomy" id="152371"/>
    <lineage>
        <taxon>Eukaryota</taxon>
        <taxon>Viridiplantae</taxon>
        <taxon>Streptophyta</taxon>
        <taxon>Embryophyta</taxon>
        <taxon>Tracheophyta</taxon>
        <taxon>Spermatophyta</taxon>
        <taxon>Magnoliopsida</taxon>
        <taxon>Ranunculales</taxon>
        <taxon>Menispermaceae</taxon>
        <taxon>Menispermoideae</taxon>
        <taxon>Cissampelideae</taxon>
        <taxon>Stephania</taxon>
    </lineage>
</organism>
<feature type="domain" description="MADS-box" evidence="6">
    <location>
        <begin position="1"/>
        <end position="61"/>
    </location>
</feature>